<evidence type="ECO:0000259" key="8">
    <source>
        <dbReference type="PROSITE" id="PS50262"/>
    </source>
</evidence>
<dbReference type="SUPFAM" id="SSF81321">
    <property type="entry name" value="Family A G protein-coupled receptor-like"/>
    <property type="match status" value="1"/>
</dbReference>
<dbReference type="GO" id="GO:0007166">
    <property type="term" value="P:cell surface receptor signaling pathway"/>
    <property type="evidence" value="ECO:0007669"/>
    <property type="project" value="InterPro"/>
</dbReference>
<dbReference type="Pfam" id="PF11710">
    <property type="entry name" value="Git3"/>
    <property type="match status" value="1"/>
</dbReference>
<evidence type="ECO:0000313" key="10">
    <source>
        <dbReference type="Proteomes" id="UP000289323"/>
    </source>
</evidence>
<sequence>MHGSVEIGPRTALAAPTDPGVIRIQSAVILAVSILSLLGAAWIIASFLAFSNLRTFRHHLILGLAISDCVMALNFLLSSSLNVGGRWIGAPEQARFCTFNGFMTQVFVIQTDYWVLIIAVCTYFVLADHKRSSSWVQEHQLILWILPWLFSIAWAAIGLGVTGYGDVGGWCWFTSDQVRLLVNFVPRWTIIGAMFVMYARLYFILFRAHRHMASLDASGRLSGSGSRQLETGGTTSQHDRSGNPSRHTRKLKKLARLMLLYPLAYAVVWTLPTTIRIYQTISGEPAPWQVQTLDKACIVVQGCVDAVIYGATESSLSSWRNLLFPRKFPAVAVDGTPAPASARPATYGDLVSRASTREPTLATSSTSADSLGLPIGDQVMELGTLGGDDAPAAGIRKTVEVQVMSSAGGERQLRGPVPRLPGPPRPYFPGSGHTTRP</sequence>
<dbReference type="EMBL" id="OUUZ01000013">
    <property type="protein sequence ID" value="SPQ24745.1"/>
    <property type="molecule type" value="Genomic_DNA"/>
</dbReference>
<evidence type="ECO:0000256" key="5">
    <source>
        <dbReference type="SAM" id="MobiDB-lite"/>
    </source>
</evidence>
<feature type="transmembrane region" description="Helical" evidence="6">
    <location>
        <begin position="185"/>
        <end position="205"/>
    </location>
</feature>
<feature type="region of interest" description="Disordered" evidence="5">
    <location>
        <begin position="220"/>
        <end position="247"/>
    </location>
</feature>
<feature type="transmembrane region" description="Helical" evidence="6">
    <location>
        <begin position="60"/>
        <end position="77"/>
    </location>
</feature>
<dbReference type="GO" id="GO:0004930">
    <property type="term" value="F:G protein-coupled receptor activity"/>
    <property type="evidence" value="ECO:0007669"/>
    <property type="project" value="TreeGrafter"/>
</dbReference>
<feature type="transmembrane region" description="Helical" evidence="6">
    <location>
        <begin position="141"/>
        <end position="165"/>
    </location>
</feature>
<feature type="compositionally biased region" description="Pro residues" evidence="5">
    <location>
        <begin position="418"/>
        <end position="427"/>
    </location>
</feature>
<feature type="transmembrane region" description="Helical" evidence="6">
    <location>
        <begin position="27"/>
        <end position="48"/>
    </location>
</feature>
<evidence type="ECO:0000313" key="9">
    <source>
        <dbReference type="EMBL" id="SPQ24745.1"/>
    </source>
</evidence>
<feature type="region of interest" description="Disordered" evidence="5">
    <location>
        <begin position="404"/>
        <end position="437"/>
    </location>
</feature>
<dbReference type="PRINTS" id="PR02001">
    <property type="entry name" value="GCR1CAMPR"/>
</dbReference>
<dbReference type="InterPro" id="IPR017981">
    <property type="entry name" value="GPCR_2-like_7TM"/>
</dbReference>
<evidence type="ECO:0000256" key="2">
    <source>
        <dbReference type="ARBA" id="ARBA00022692"/>
    </source>
</evidence>
<evidence type="ECO:0000256" key="3">
    <source>
        <dbReference type="ARBA" id="ARBA00022989"/>
    </source>
</evidence>
<feature type="transmembrane region" description="Helical" evidence="6">
    <location>
        <begin position="254"/>
        <end position="272"/>
    </location>
</feature>
<feature type="domain" description="G-protein coupled receptors family 2 profile 2" evidence="7">
    <location>
        <begin position="22"/>
        <end position="313"/>
    </location>
</feature>
<dbReference type="PROSITE" id="PS50261">
    <property type="entry name" value="G_PROTEIN_RECEP_F2_4"/>
    <property type="match status" value="1"/>
</dbReference>
<dbReference type="Proteomes" id="UP000289323">
    <property type="component" value="Unassembled WGS sequence"/>
</dbReference>
<keyword evidence="2 6" id="KW-0812">Transmembrane</keyword>
<dbReference type="InterPro" id="IPR022596">
    <property type="entry name" value="GPR1/2/3_C"/>
</dbReference>
<comment type="subcellular location">
    <subcellularLocation>
        <location evidence="1">Membrane</location>
        <topology evidence="1">Multi-pass membrane protein</topology>
    </subcellularLocation>
</comment>
<reference evidence="9 10" key="1">
    <citation type="submission" date="2018-04" db="EMBL/GenBank/DDBJ databases">
        <authorList>
            <person name="Huttner S."/>
            <person name="Dainat J."/>
        </authorList>
    </citation>
    <scope>NUCLEOTIDE SEQUENCE [LARGE SCALE GENOMIC DNA]</scope>
</reference>
<evidence type="ECO:0000259" key="7">
    <source>
        <dbReference type="PROSITE" id="PS50261"/>
    </source>
</evidence>
<dbReference type="PANTHER" id="PTHR23112:SF0">
    <property type="entry name" value="TRANSMEMBRANE PROTEIN 116"/>
    <property type="match status" value="1"/>
</dbReference>
<dbReference type="InterPro" id="IPR023041">
    <property type="entry name" value="Glucose_rcpt_Git3-like_N"/>
</dbReference>
<dbReference type="GO" id="GO:0007189">
    <property type="term" value="P:adenylate cyclase-activating G protein-coupled receptor signaling pathway"/>
    <property type="evidence" value="ECO:0007669"/>
    <property type="project" value="TreeGrafter"/>
</dbReference>
<dbReference type="AlphaFoldDB" id="A0A3S5CXI0"/>
<feature type="domain" description="G-protein coupled receptors family 1 profile" evidence="8">
    <location>
        <begin position="39"/>
        <end position="309"/>
    </location>
</feature>
<organism evidence="9 10">
    <name type="scientific">Thermothielavioides terrestris</name>
    <dbReference type="NCBI Taxonomy" id="2587410"/>
    <lineage>
        <taxon>Eukaryota</taxon>
        <taxon>Fungi</taxon>
        <taxon>Dikarya</taxon>
        <taxon>Ascomycota</taxon>
        <taxon>Pezizomycotina</taxon>
        <taxon>Sordariomycetes</taxon>
        <taxon>Sordariomycetidae</taxon>
        <taxon>Sordariales</taxon>
        <taxon>Chaetomiaceae</taxon>
        <taxon>Thermothielavioides</taxon>
    </lineage>
</organism>
<evidence type="ECO:0000256" key="1">
    <source>
        <dbReference type="ARBA" id="ARBA00004141"/>
    </source>
</evidence>
<keyword evidence="4 6" id="KW-0472">Membrane</keyword>
<dbReference type="Gene3D" id="1.20.1070.10">
    <property type="entry name" value="Rhodopsin 7-helix transmembrane proteins"/>
    <property type="match status" value="1"/>
</dbReference>
<feature type="transmembrane region" description="Helical" evidence="6">
    <location>
        <begin position="113"/>
        <end position="129"/>
    </location>
</feature>
<gene>
    <name evidence="9" type="ORF">TT172_LOCUS7164</name>
</gene>
<dbReference type="Pfam" id="PF11970">
    <property type="entry name" value="GPR_Gpa2_C"/>
    <property type="match status" value="1"/>
</dbReference>
<evidence type="ECO:0000256" key="6">
    <source>
        <dbReference type="SAM" id="Phobius"/>
    </source>
</evidence>
<dbReference type="GO" id="GO:0005886">
    <property type="term" value="C:plasma membrane"/>
    <property type="evidence" value="ECO:0007669"/>
    <property type="project" value="TreeGrafter"/>
</dbReference>
<dbReference type="PROSITE" id="PS50262">
    <property type="entry name" value="G_PROTEIN_RECEP_F1_2"/>
    <property type="match status" value="1"/>
</dbReference>
<evidence type="ECO:0000256" key="4">
    <source>
        <dbReference type="ARBA" id="ARBA00023136"/>
    </source>
</evidence>
<protein>
    <submittedName>
        <fullName evidence="9">B8822da2-0904-4d1d-a56b-8cb5c43451d6</fullName>
    </submittedName>
</protein>
<dbReference type="InterPro" id="IPR017452">
    <property type="entry name" value="GPCR_Rhodpsn_7TM"/>
</dbReference>
<keyword evidence="3 6" id="KW-1133">Transmembrane helix</keyword>
<dbReference type="CDD" id="cd00637">
    <property type="entry name" value="7tm_classA_rhodopsin-like"/>
    <property type="match status" value="1"/>
</dbReference>
<feature type="compositionally biased region" description="Low complexity" evidence="5">
    <location>
        <begin position="428"/>
        <end position="437"/>
    </location>
</feature>
<dbReference type="InterPro" id="IPR022343">
    <property type="entry name" value="GCR1-cAMP_receptor"/>
</dbReference>
<name>A0A3S5CXI0_9PEZI</name>
<accession>A0A3S5CXI0</accession>
<dbReference type="PANTHER" id="PTHR23112">
    <property type="entry name" value="G PROTEIN-COUPLED RECEPTOR 157-RELATED"/>
    <property type="match status" value="1"/>
</dbReference>
<proteinExistence type="predicted"/>